<dbReference type="EMBL" id="VLTN01000019">
    <property type="protein sequence ID" value="KAA0152828.1"/>
    <property type="molecule type" value="Genomic_DNA"/>
</dbReference>
<proteinExistence type="predicted"/>
<sequence>MDGPRKGADATEYDASLSRKTAAVRLAAARCTTASGERLLRGIRQRSDAVGKMLQNHHRVLDSLEGVGASAERTEAALRDLSAAVETYAGCG</sequence>
<evidence type="ECO:0000313" key="4">
    <source>
        <dbReference type="Proteomes" id="UP000322899"/>
    </source>
</evidence>
<dbReference type="Proteomes" id="UP000323011">
    <property type="component" value="Unassembled WGS sequence"/>
</dbReference>
<dbReference type="EMBL" id="VLTO01000061">
    <property type="protein sequence ID" value="KAA0170363.1"/>
    <property type="molecule type" value="Genomic_DNA"/>
</dbReference>
<protein>
    <submittedName>
        <fullName evidence="1">Uncharacterized protein</fullName>
    </submittedName>
</protein>
<dbReference type="Proteomes" id="UP000322899">
    <property type="component" value="Unassembled WGS sequence"/>
</dbReference>
<reference evidence="4 5" key="1">
    <citation type="submission" date="2019-07" db="EMBL/GenBank/DDBJ databases">
        <title>Genomes of Cafeteria roenbergensis.</title>
        <authorList>
            <person name="Fischer M.G."/>
            <person name="Hackl T."/>
            <person name="Roman M."/>
        </authorList>
    </citation>
    <scope>NUCLEOTIDE SEQUENCE [LARGE SCALE GENOMIC DNA]</scope>
    <source>
        <strain evidence="1 5">BVI</strain>
        <strain evidence="3 4">E4-10P</strain>
        <strain evidence="2 6">RCC970-E3</strain>
    </source>
</reference>
<dbReference type="Proteomes" id="UP000324907">
    <property type="component" value="Unassembled WGS sequence"/>
</dbReference>
<dbReference type="EMBL" id="VLTL01000038">
    <property type="protein sequence ID" value="KAA0166664.1"/>
    <property type="molecule type" value="Genomic_DNA"/>
</dbReference>
<gene>
    <name evidence="3" type="ORF">FNF27_06620</name>
    <name evidence="2" type="ORF">FNF28_03038</name>
    <name evidence="1" type="ORF">FNF29_03715</name>
</gene>
<evidence type="ECO:0000313" key="1">
    <source>
        <dbReference type="EMBL" id="KAA0152828.1"/>
    </source>
</evidence>
<evidence type="ECO:0000313" key="6">
    <source>
        <dbReference type="Proteomes" id="UP000324907"/>
    </source>
</evidence>
<organism evidence="1 5">
    <name type="scientific">Cafeteria roenbergensis</name>
    <name type="common">Marine flagellate</name>
    <dbReference type="NCBI Taxonomy" id="33653"/>
    <lineage>
        <taxon>Eukaryota</taxon>
        <taxon>Sar</taxon>
        <taxon>Stramenopiles</taxon>
        <taxon>Bigyra</taxon>
        <taxon>Opalozoa</taxon>
        <taxon>Bicosoecida</taxon>
        <taxon>Cafeteriaceae</taxon>
        <taxon>Cafeteria</taxon>
    </lineage>
</organism>
<evidence type="ECO:0000313" key="5">
    <source>
        <dbReference type="Proteomes" id="UP000323011"/>
    </source>
</evidence>
<keyword evidence="5" id="KW-1185">Reference proteome</keyword>
<evidence type="ECO:0000313" key="2">
    <source>
        <dbReference type="EMBL" id="KAA0166664.1"/>
    </source>
</evidence>
<comment type="caution">
    <text evidence="1">The sequence shown here is derived from an EMBL/GenBank/DDBJ whole genome shotgun (WGS) entry which is preliminary data.</text>
</comment>
<accession>A0A5A8CJ04</accession>
<dbReference type="AlphaFoldDB" id="A0A5A8CJ04"/>
<name>A0A5A8CJ04_CAFRO</name>
<evidence type="ECO:0000313" key="3">
    <source>
        <dbReference type="EMBL" id="KAA0170363.1"/>
    </source>
</evidence>